<keyword evidence="2" id="KW-0812">Transmembrane</keyword>
<organism evidence="3 4">
    <name type="scientific">Cetraspora pellucida</name>
    <dbReference type="NCBI Taxonomy" id="1433469"/>
    <lineage>
        <taxon>Eukaryota</taxon>
        <taxon>Fungi</taxon>
        <taxon>Fungi incertae sedis</taxon>
        <taxon>Mucoromycota</taxon>
        <taxon>Glomeromycotina</taxon>
        <taxon>Glomeromycetes</taxon>
        <taxon>Diversisporales</taxon>
        <taxon>Gigasporaceae</taxon>
        <taxon>Cetraspora</taxon>
    </lineage>
</organism>
<dbReference type="Proteomes" id="UP000789759">
    <property type="component" value="Unassembled WGS sequence"/>
</dbReference>
<keyword evidence="2" id="KW-1133">Transmembrane helix</keyword>
<feature type="coiled-coil region" evidence="1">
    <location>
        <begin position="106"/>
        <end position="150"/>
    </location>
</feature>
<dbReference type="OrthoDB" id="2386251at2759"/>
<keyword evidence="2" id="KW-0472">Membrane</keyword>
<feature type="coiled-coil region" evidence="1">
    <location>
        <begin position="213"/>
        <end position="244"/>
    </location>
</feature>
<keyword evidence="4" id="KW-1185">Reference proteome</keyword>
<evidence type="ECO:0000313" key="3">
    <source>
        <dbReference type="EMBL" id="CAG8495720.1"/>
    </source>
</evidence>
<comment type="caution">
    <text evidence="3">The sequence shown here is derived from an EMBL/GenBank/DDBJ whole genome shotgun (WGS) entry which is preliminary data.</text>
</comment>
<dbReference type="AlphaFoldDB" id="A0A9N8ZH96"/>
<feature type="transmembrane region" description="Helical" evidence="2">
    <location>
        <begin position="184"/>
        <end position="208"/>
    </location>
</feature>
<evidence type="ECO:0000256" key="2">
    <source>
        <dbReference type="SAM" id="Phobius"/>
    </source>
</evidence>
<keyword evidence="1" id="KW-0175">Coiled coil</keyword>
<dbReference type="Gene3D" id="1.20.1170.10">
    <property type="match status" value="1"/>
</dbReference>
<sequence length="323" mass="37555">MVHISTNLFEENGPSVYDVNYVSFNMEAMRDVLISSLENFWKCIEVNADDYVFKNNIKDINVQRKEFFRFLEGSVQQSHEIRRYSSKLRIFINCFHEDSFSNDEYFKELDSLLNDTKKNLESAEKLQAQIREIKNELVRIGEDINIYKEDIQHDLENVKSRCKDDLDKTKCRMNISGFIRNVSLALGGLGVVSGVIFLAGAGAVLGLASEHCRRRYLSQCDENRRQLENQRDELITNIAIVLSNFESLNMAIAQLIGYWEIQSTTISDLSNKLNKVKDEQNYNKLLIRVIDKNITDLESDELFSKNFCITIRTLMTRYESRCM</sequence>
<gene>
    <name evidence="3" type="ORF">CPELLU_LOCUS2204</name>
</gene>
<proteinExistence type="predicted"/>
<accession>A0A9N8ZH96</accession>
<evidence type="ECO:0000256" key="1">
    <source>
        <dbReference type="SAM" id="Coils"/>
    </source>
</evidence>
<name>A0A9N8ZH96_9GLOM</name>
<protein>
    <submittedName>
        <fullName evidence="3">19034_t:CDS:1</fullName>
    </submittedName>
</protein>
<dbReference type="EMBL" id="CAJVQA010000917">
    <property type="protein sequence ID" value="CAG8495720.1"/>
    <property type="molecule type" value="Genomic_DNA"/>
</dbReference>
<reference evidence="3" key="1">
    <citation type="submission" date="2021-06" db="EMBL/GenBank/DDBJ databases">
        <authorList>
            <person name="Kallberg Y."/>
            <person name="Tangrot J."/>
            <person name="Rosling A."/>
        </authorList>
    </citation>
    <scope>NUCLEOTIDE SEQUENCE</scope>
    <source>
        <strain evidence="3">FL966</strain>
    </source>
</reference>
<evidence type="ECO:0000313" key="4">
    <source>
        <dbReference type="Proteomes" id="UP000789759"/>
    </source>
</evidence>